<dbReference type="EMBL" id="LN907867">
    <property type="protein sequence ID" value="CUU43289.1"/>
    <property type="molecule type" value="Genomic_DNA"/>
</dbReference>
<keyword evidence="8" id="KW-1185">Reference proteome</keyword>
<dbReference type="InterPro" id="IPR029062">
    <property type="entry name" value="Class_I_gatase-like"/>
</dbReference>
<dbReference type="PROSITE" id="PS51273">
    <property type="entry name" value="GATASE_TYPE_1"/>
    <property type="match status" value="1"/>
</dbReference>
<proteinExistence type="predicted"/>
<name>A0A0S4Q790_BLAVI</name>
<evidence type="ECO:0000256" key="1">
    <source>
        <dbReference type="ARBA" id="ARBA00012266"/>
    </source>
</evidence>
<dbReference type="PRINTS" id="PR00097">
    <property type="entry name" value="ANTSNTHASEII"/>
</dbReference>
<dbReference type="Pfam" id="PF00425">
    <property type="entry name" value="Chorismate_bind"/>
    <property type="match status" value="1"/>
</dbReference>
<dbReference type="InterPro" id="IPR005801">
    <property type="entry name" value="ADC_synthase"/>
</dbReference>
<keyword evidence="2" id="KW-0315">Glutamine amidotransferase</keyword>
<organism evidence="7 8">
    <name type="scientific">Blastochloris viridis</name>
    <name type="common">Rhodopseudomonas viridis</name>
    <dbReference type="NCBI Taxonomy" id="1079"/>
    <lineage>
        <taxon>Bacteria</taxon>
        <taxon>Pseudomonadati</taxon>
        <taxon>Pseudomonadota</taxon>
        <taxon>Alphaproteobacteria</taxon>
        <taxon>Hyphomicrobiales</taxon>
        <taxon>Blastochloridaceae</taxon>
        <taxon>Blastochloris</taxon>
    </lineage>
</organism>
<reference evidence="8" key="1">
    <citation type="journal article" date="2016" name="Genome Announc.">
        <title>Revised genome sequence of the purple photosynthetic bacterium Blastochloris viridis.</title>
        <authorList>
            <person name="Liu L.N."/>
            <person name="Faulkner M."/>
            <person name="Liu X."/>
            <person name="Huang F."/>
            <person name="Darby A.C."/>
            <person name="Hall N."/>
        </authorList>
    </citation>
    <scope>NUCLEOTIDE SEQUENCE [LARGE SCALE GENOMIC DNA]</scope>
    <source>
        <strain evidence="8">ATCC 19567 / DSM 133 / F</strain>
    </source>
</reference>
<dbReference type="InterPro" id="IPR017926">
    <property type="entry name" value="GATASE"/>
</dbReference>
<dbReference type="SUPFAM" id="SSF56322">
    <property type="entry name" value="ADC synthase"/>
    <property type="match status" value="1"/>
</dbReference>
<evidence type="ECO:0000259" key="6">
    <source>
        <dbReference type="Pfam" id="PF00425"/>
    </source>
</evidence>
<evidence type="ECO:0000256" key="2">
    <source>
        <dbReference type="ARBA" id="ARBA00022962"/>
    </source>
</evidence>
<evidence type="ECO:0000313" key="8">
    <source>
        <dbReference type="Proteomes" id="UP000065734"/>
    </source>
</evidence>
<keyword evidence="3 7" id="KW-0456">Lyase</keyword>
<dbReference type="Gene3D" id="3.40.50.880">
    <property type="match status" value="1"/>
</dbReference>
<dbReference type="CDD" id="cd01743">
    <property type="entry name" value="GATase1_Anthranilate_Synthase"/>
    <property type="match status" value="1"/>
</dbReference>
<dbReference type="PATRIC" id="fig|1079.7.peg.2437"/>
<dbReference type="PANTHER" id="PTHR11236">
    <property type="entry name" value="AMINOBENZOATE/ANTHRANILATE SYNTHASE"/>
    <property type="match status" value="1"/>
</dbReference>
<dbReference type="Pfam" id="PF00117">
    <property type="entry name" value="GATase"/>
    <property type="match status" value="1"/>
</dbReference>
<feature type="domain" description="Chorismate-utilising enzyme C-terminal" evidence="6">
    <location>
        <begin position="118"/>
        <end position="364"/>
    </location>
</feature>
<dbReference type="InterPro" id="IPR019999">
    <property type="entry name" value="Anth_synth_I-like"/>
</dbReference>
<dbReference type="GO" id="GO:0004049">
    <property type="term" value="F:anthranilate synthase activity"/>
    <property type="evidence" value="ECO:0007669"/>
    <property type="project" value="UniProtKB-EC"/>
</dbReference>
<accession>A0A0S4Q790</accession>
<evidence type="ECO:0000256" key="4">
    <source>
        <dbReference type="ARBA" id="ARBA00047683"/>
    </source>
</evidence>
<feature type="domain" description="Glutamine amidotransferase" evidence="5">
    <location>
        <begin position="438"/>
        <end position="615"/>
    </location>
</feature>
<dbReference type="Proteomes" id="UP000065734">
    <property type="component" value="Chromosome I"/>
</dbReference>
<dbReference type="EC" id="4.1.3.27" evidence="1"/>
<sequence>MIQRNLADGGAGLIDVLVGDSEIADTLADLATEISPPNPVLPEHGVLAIVPFRQIRERGYDYIDDGEALRLITIKDCARFPLDELLRRLPDSKIELRNERYDLDDEAYAGIARKIIHDEIGGGAGANFVLKRSYLATIDGFDNLTALSVFRSLMMLETGAYWTFIAHTGDRTFVGASPERHVSLCHGVAVMNPISGTYRYPPSGPTLEGVRSFLADSKEADELYMVVDEELKMMARICDTGGTIDGPTIKPMSRLAHTEYHITGACCLRPAEILKETLFAPTVTGSPLENACRVIKKHEPHGRGYYSGIIALIGRNSVGGHALDSAILIRTADISCEGHIRIGVGSTLVRDSNPASEAAETKTKASGLLQAMTGSGTDQAAPAAAAASRIVGQFAEFARDGVICSLLAARNSEISAFWLKDGRQRVRPQFDLAGLNAVIVDAEDAFTSMIRHQLQSLGLGVVVRRFDEPLDPDQFDLVVMGPGPGDPCDVGDPRIASLDNTIGTLLAEQRPFLAVCLSHQVLSRRLGLDLLRRAQPNQGMRRRIDLFGQRELLGFYNSFNALCAADELTTPNGNKVDVSRDAETNEVFALRSSFFVSFQFHAESVLSQDGDRIFGAHLRNIVRERAPRATHWSGHFRAFGKERQDAYDEHHR</sequence>
<gene>
    <name evidence="7" type="primary">trpE_2</name>
    <name evidence="7" type="ORF">BVIRIDIS_23070</name>
</gene>
<dbReference type="Gene3D" id="3.60.120.10">
    <property type="entry name" value="Anthranilate synthase"/>
    <property type="match status" value="1"/>
</dbReference>
<evidence type="ECO:0000313" key="7">
    <source>
        <dbReference type="EMBL" id="CUU43289.1"/>
    </source>
</evidence>
<dbReference type="InterPro" id="IPR006221">
    <property type="entry name" value="TrpG/PapA_dom"/>
</dbReference>
<dbReference type="AlphaFoldDB" id="A0A0S4Q790"/>
<dbReference type="SUPFAM" id="SSF52317">
    <property type="entry name" value="Class I glutamine amidotransferase-like"/>
    <property type="match status" value="1"/>
</dbReference>
<dbReference type="PANTHER" id="PTHR11236:SF49">
    <property type="entry name" value="ANTHRANILATE SYNTHASE COMPONENT 1"/>
    <property type="match status" value="1"/>
</dbReference>
<dbReference type="GO" id="GO:0000162">
    <property type="term" value="P:L-tryptophan biosynthetic process"/>
    <property type="evidence" value="ECO:0007669"/>
    <property type="project" value="TreeGrafter"/>
</dbReference>
<comment type="catalytic activity">
    <reaction evidence="4">
        <text>chorismate + L-glutamine = anthranilate + pyruvate + L-glutamate + H(+)</text>
        <dbReference type="Rhea" id="RHEA:21732"/>
        <dbReference type="ChEBI" id="CHEBI:15361"/>
        <dbReference type="ChEBI" id="CHEBI:15378"/>
        <dbReference type="ChEBI" id="CHEBI:16567"/>
        <dbReference type="ChEBI" id="CHEBI:29748"/>
        <dbReference type="ChEBI" id="CHEBI:29985"/>
        <dbReference type="ChEBI" id="CHEBI:58359"/>
        <dbReference type="EC" id="4.1.3.27"/>
    </reaction>
</comment>
<dbReference type="InterPro" id="IPR015890">
    <property type="entry name" value="Chorismate_C"/>
</dbReference>
<protein>
    <recommendedName>
        <fullName evidence="1">anthranilate synthase</fullName>
        <ecNumber evidence="1">4.1.3.27</ecNumber>
    </recommendedName>
</protein>
<evidence type="ECO:0000256" key="3">
    <source>
        <dbReference type="ARBA" id="ARBA00023239"/>
    </source>
</evidence>
<evidence type="ECO:0000259" key="5">
    <source>
        <dbReference type="Pfam" id="PF00117"/>
    </source>
</evidence>
<dbReference type="STRING" id="1079.BVIR_2862"/>
<dbReference type="PRINTS" id="PR00096">
    <property type="entry name" value="GATASE"/>
</dbReference>